<name>A0A8K0QVR2_9PLEO</name>
<keyword evidence="2" id="KW-1185">Reference proteome</keyword>
<evidence type="ECO:0000313" key="2">
    <source>
        <dbReference type="Proteomes" id="UP000813461"/>
    </source>
</evidence>
<gene>
    <name evidence="1" type="ORF">FB567DRAFT_215083</name>
</gene>
<reference evidence="1" key="1">
    <citation type="journal article" date="2021" name="Nat. Commun.">
        <title>Genetic determinants of endophytism in the Arabidopsis root mycobiome.</title>
        <authorList>
            <person name="Mesny F."/>
            <person name="Miyauchi S."/>
            <person name="Thiergart T."/>
            <person name="Pickel B."/>
            <person name="Atanasova L."/>
            <person name="Karlsson M."/>
            <person name="Huettel B."/>
            <person name="Barry K.W."/>
            <person name="Haridas S."/>
            <person name="Chen C."/>
            <person name="Bauer D."/>
            <person name="Andreopoulos W."/>
            <person name="Pangilinan J."/>
            <person name="LaButti K."/>
            <person name="Riley R."/>
            <person name="Lipzen A."/>
            <person name="Clum A."/>
            <person name="Drula E."/>
            <person name="Henrissat B."/>
            <person name="Kohler A."/>
            <person name="Grigoriev I.V."/>
            <person name="Martin F.M."/>
            <person name="Hacquard S."/>
        </authorList>
    </citation>
    <scope>NUCLEOTIDE SEQUENCE</scope>
    <source>
        <strain evidence="1">MPI-SDFR-AT-0120</strain>
    </source>
</reference>
<dbReference type="AlphaFoldDB" id="A0A8K0QVR2"/>
<dbReference type="EMBL" id="JAGMVJ010000026">
    <property type="protein sequence ID" value="KAH7070868.1"/>
    <property type="molecule type" value="Genomic_DNA"/>
</dbReference>
<dbReference type="Proteomes" id="UP000813461">
    <property type="component" value="Unassembled WGS sequence"/>
</dbReference>
<dbReference type="OrthoDB" id="1028014at2759"/>
<accession>A0A8K0QVR2</accession>
<sequence>MVVLGRGNSTASCVVGESRYARIGEDDIPDLKNNCLVVLAKKTFPRPRKDHFMASVEKANVSIQQMKDDFFNSTISTARTGGDYPWKDDVSIMVGWKWVSGLSRQTAQSGGRGLLDARGLTTCWWFALQSWERGMLERMLLLWQRGCGAVAGYLIACRVLVPGKWWLSLVPIERCTLVYTVPIGRPDVGW</sequence>
<comment type="caution">
    <text evidence="1">The sequence shown here is derived from an EMBL/GenBank/DDBJ whole genome shotgun (WGS) entry which is preliminary data.</text>
</comment>
<proteinExistence type="predicted"/>
<organism evidence="1 2">
    <name type="scientific">Paraphoma chrysanthemicola</name>
    <dbReference type="NCBI Taxonomy" id="798071"/>
    <lineage>
        <taxon>Eukaryota</taxon>
        <taxon>Fungi</taxon>
        <taxon>Dikarya</taxon>
        <taxon>Ascomycota</taxon>
        <taxon>Pezizomycotina</taxon>
        <taxon>Dothideomycetes</taxon>
        <taxon>Pleosporomycetidae</taxon>
        <taxon>Pleosporales</taxon>
        <taxon>Pleosporineae</taxon>
        <taxon>Phaeosphaeriaceae</taxon>
        <taxon>Paraphoma</taxon>
    </lineage>
</organism>
<evidence type="ECO:0000313" key="1">
    <source>
        <dbReference type="EMBL" id="KAH7070868.1"/>
    </source>
</evidence>
<protein>
    <submittedName>
        <fullName evidence="1">Uncharacterized protein</fullName>
    </submittedName>
</protein>